<dbReference type="Pfam" id="PF26576">
    <property type="entry name" value="IBH1_N"/>
    <property type="match status" value="1"/>
</dbReference>
<evidence type="ECO:0000256" key="1">
    <source>
        <dbReference type="ARBA" id="ARBA00004123"/>
    </source>
</evidence>
<dbReference type="InterPro" id="IPR044549">
    <property type="entry name" value="bHLH_AtIBH1-like"/>
</dbReference>
<dbReference type="GO" id="GO:0005634">
    <property type="term" value="C:nucleus"/>
    <property type="evidence" value="ECO:0007669"/>
    <property type="project" value="UniProtKB-SubCell"/>
</dbReference>
<feature type="region of interest" description="Disordered" evidence="5">
    <location>
        <begin position="1"/>
        <end position="23"/>
    </location>
</feature>
<protein>
    <submittedName>
        <fullName evidence="7">Transcription factor bHLH149 like</fullName>
    </submittedName>
</protein>
<dbReference type="STRING" id="1590841.A0A2R6Q1H4"/>
<evidence type="ECO:0000313" key="7">
    <source>
        <dbReference type="EMBL" id="PSS00237.1"/>
    </source>
</evidence>
<keyword evidence="2" id="KW-0805">Transcription regulation</keyword>
<comment type="subcellular location">
    <subcellularLocation>
        <location evidence="1">Nucleus</location>
    </subcellularLocation>
</comment>
<dbReference type="GO" id="GO:0006355">
    <property type="term" value="P:regulation of DNA-templated transcription"/>
    <property type="evidence" value="ECO:0007669"/>
    <property type="project" value="InterPro"/>
</dbReference>
<dbReference type="PANTHER" id="PTHR33124">
    <property type="entry name" value="TRANSCRIPTION FACTOR IBH1-LIKE 1"/>
    <property type="match status" value="1"/>
</dbReference>
<dbReference type="SUPFAM" id="SSF47459">
    <property type="entry name" value="HLH, helix-loop-helix DNA-binding domain"/>
    <property type="match status" value="1"/>
</dbReference>
<dbReference type="InParanoid" id="A0A2R6Q1H4"/>
<dbReference type="InterPro" id="IPR044660">
    <property type="entry name" value="IBH1-like"/>
</dbReference>
<dbReference type="Proteomes" id="UP000241394">
    <property type="component" value="Chromosome LG21"/>
</dbReference>
<name>A0A2R6Q1H4_ACTCC</name>
<keyword evidence="8" id="KW-1185">Reference proteome</keyword>
<evidence type="ECO:0000256" key="2">
    <source>
        <dbReference type="ARBA" id="ARBA00023015"/>
    </source>
</evidence>
<keyword evidence="3" id="KW-0804">Transcription</keyword>
<dbReference type="GO" id="GO:0046983">
    <property type="term" value="F:protein dimerization activity"/>
    <property type="evidence" value="ECO:0007669"/>
    <property type="project" value="InterPro"/>
</dbReference>
<dbReference type="OMA" id="QTEHRIY"/>
<feature type="domain" description="IBH1-like N-terminal" evidence="6">
    <location>
        <begin position="47"/>
        <end position="107"/>
    </location>
</feature>
<sequence>MASSSISNPEAGTNRSRESKCKKRRRIGIENGIEEVKIAKTRWNTEAEQQIYSLKLMEALRRTRRNPSSLAAEVSPAGRNAVRQTADRVLAVAARGRTRWSRSILKSRLNMKLDSYRPKKHKRLKVPGDIRSKKPVASNRLPAVQRKVRFLGRLVPGCRELSLPKLLEEATDYIAALEMQIRAMTAVAGVLNS</sequence>
<dbReference type="InterPro" id="IPR036638">
    <property type="entry name" value="HLH_DNA-bd_sf"/>
</dbReference>
<reference evidence="7 8" key="1">
    <citation type="submission" date="2017-07" db="EMBL/GenBank/DDBJ databases">
        <title>An improved, manually edited Actinidia chinensis var. chinensis (kiwifruit) genome highlights the challenges associated with draft genomes and gene prediction in plants.</title>
        <authorList>
            <person name="Pilkington S."/>
            <person name="Crowhurst R."/>
            <person name="Hilario E."/>
            <person name="Nardozza S."/>
            <person name="Fraser L."/>
            <person name="Peng Y."/>
            <person name="Gunaseelan K."/>
            <person name="Simpson R."/>
            <person name="Tahir J."/>
            <person name="Deroles S."/>
            <person name="Templeton K."/>
            <person name="Luo Z."/>
            <person name="Davy M."/>
            <person name="Cheng C."/>
            <person name="Mcneilage M."/>
            <person name="Scaglione D."/>
            <person name="Liu Y."/>
            <person name="Zhang Q."/>
            <person name="Datson P."/>
            <person name="De Silva N."/>
            <person name="Gardiner S."/>
            <person name="Bassett H."/>
            <person name="Chagne D."/>
            <person name="Mccallum J."/>
            <person name="Dzierzon H."/>
            <person name="Deng C."/>
            <person name="Wang Y.-Y."/>
            <person name="Barron N."/>
            <person name="Manako K."/>
            <person name="Bowen J."/>
            <person name="Foster T."/>
            <person name="Erridge Z."/>
            <person name="Tiffin H."/>
            <person name="Waite C."/>
            <person name="Davies K."/>
            <person name="Grierson E."/>
            <person name="Laing W."/>
            <person name="Kirk R."/>
            <person name="Chen X."/>
            <person name="Wood M."/>
            <person name="Montefiori M."/>
            <person name="Brummell D."/>
            <person name="Schwinn K."/>
            <person name="Catanach A."/>
            <person name="Fullerton C."/>
            <person name="Li D."/>
            <person name="Meiyalaghan S."/>
            <person name="Nieuwenhuizen N."/>
            <person name="Read N."/>
            <person name="Prakash R."/>
            <person name="Hunter D."/>
            <person name="Zhang H."/>
            <person name="Mckenzie M."/>
            <person name="Knabel M."/>
            <person name="Harris A."/>
            <person name="Allan A."/>
            <person name="Chen A."/>
            <person name="Janssen B."/>
            <person name="Plunkett B."/>
            <person name="Dwamena C."/>
            <person name="Voogd C."/>
            <person name="Leif D."/>
            <person name="Lafferty D."/>
            <person name="Souleyre E."/>
            <person name="Varkonyi-Gasic E."/>
            <person name="Gambi F."/>
            <person name="Hanley J."/>
            <person name="Yao J.-L."/>
            <person name="Cheung J."/>
            <person name="David K."/>
            <person name="Warren B."/>
            <person name="Marsh K."/>
            <person name="Snowden K."/>
            <person name="Lin-Wang K."/>
            <person name="Brian L."/>
            <person name="Martinez-Sanchez M."/>
            <person name="Wang M."/>
            <person name="Ileperuma N."/>
            <person name="Macnee N."/>
            <person name="Campin R."/>
            <person name="Mcatee P."/>
            <person name="Drummond R."/>
            <person name="Espley R."/>
            <person name="Ireland H."/>
            <person name="Wu R."/>
            <person name="Atkinson R."/>
            <person name="Karunairetnam S."/>
            <person name="Bulley S."/>
            <person name="Chunkath S."/>
            <person name="Hanley Z."/>
            <person name="Storey R."/>
            <person name="Thrimawithana A."/>
            <person name="Thomson S."/>
            <person name="David C."/>
            <person name="Testolin R."/>
        </authorList>
    </citation>
    <scope>NUCLEOTIDE SEQUENCE [LARGE SCALE GENOMIC DNA]</scope>
    <source>
        <strain evidence="8">cv. Red5</strain>
        <tissue evidence="7">Young leaf</tissue>
    </source>
</reference>
<keyword evidence="4" id="KW-0539">Nucleus</keyword>
<dbReference type="GO" id="GO:0000976">
    <property type="term" value="F:transcription cis-regulatory region binding"/>
    <property type="evidence" value="ECO:0007669"/>
    <property type="project" value="UniProtKB-ARBA"/>
</dbReference>
<dbReference type="InterPro" id="IPR059002">
    <property type="entry name" value="IBH1_N"/>
</dbReference>
<reference evidence="8" key="2">
    <citation type="journal article" date="2018" name="BMC Genomics">
        <title>A manually annotated Actinidia chinensis var. chinensis (kiwifruit) genome highlights the challenges associated with draft genomes and gene prediction in plants.</title>
        <authorList>
            <person name="Pilkington S.M."/>
            <person name="Crowhurst R."/>
            <person name="Hilario E."/>
            <person name="Nardozza S."/>
            <person name="Fraser L."/>
            <person name="Peng Y."/>
            <person name="Gunaseelan K."/>
            <person name="Simpson R."/>
            <person name="Tahir J."/>
            <person name="Deroles S.C."/>
            <person name="Templeton K."/>
            <person name="Luo Z."/>
            <person name="Davy M."/>
            <person name="Cheng C."/>
            <person name="McNeilage M."/>
            <person name="Scaglione D."/>
            <person name="Liu Y."/>
            <person name="Zhang Q."/>
            <person name="Datson P."/>
            <person name="De Silva N."/>
            <person name="Gardiner S.E."/>
            <person name="Bassett H."/>
            <person name="Chagne D."/>
            <person name="McCallum J."/>
            <person name="Dzierzon H."/>
            <person name="Deng C."/>
            <person name="Wang Y.Y."/>
            <person name="Barron L."/>
            <person name="Manako K."/>
            <person name="Bowen J."/>
            <person name="Foster T.M."/>
            <person name="Erridge Z.A."/>
            <person name="Tiffin H."/>
            <person name="Waite C.N."/>
            <person name="Davies K.M."/>
            <person name="Grierson E.P."/>
            <person name="Laing W.A."/>
            <person name="Kirk R."/>
            <person name="Chen X."/>
            <person name="Wood M."/>
            <person name="Montefiori M."/>
            <person name="Brummell D.A."/>
            <person name="Schwinn K.E."/>
            <person name="Catanach A."/>
            <person name="Fullerton C."/>
            <person name="Li D."/>
            <person name="Meiyalaghan S."/>
            <person name="Nieuwenhuizen N."/>
            <person name="Read N."/>
            <person name="Prakash R."/>
            <person name="Hunter D."/>
            <person name="Zhang H."/>
            <person name="McKenzie M."/>
            <person name="Knabel M."/>
            <person name="Harris A."/>
            <person name="Allan A.C."/>
            <person name="Gleave A."/>
            <person name="Chen A."/>
            <person name="Janssen B.J."/>
            <person name="Plunkett B."/>
            <person name="Ampomah-Dwamena C."/>
            <person name="Voogd C."/>
            <person name="Leif D."/>
            <person name="Lafferty D."/>
            <person name="Souleyre E.J.F."/>
            <person name="Varkonyi-Gasic E."/>
            <person name="Gambi F."/>
            <person name="Hanley J."/>
            <person name="Yao J.L."/>
            <person name="Cheung J."/>
            <person name="David K.M."/>
            <person name="Warren B."/>
            <person name="Marsh K."/>
            <person name="Snowden K.C."/>
            <person name="Lin-Wang K."/>
            <person name="Brian L."/>
            <person name="Martinez-Sanchez M."/>
            <person name="Wang M."/>
            <person name="Ileperuma N."/>
            <person name="Macnee N."/>
            <person name="Campin R."/>
            <person name="McAtee P."/>
            <person name="Drummond R.S.M."/>
            <person name="Espley R.V."/>
            <person name="Ireland H.S."/>
            <person name="Wu R."/>
            <person name="Atkinson R.G."/>
            <person name="Karunairetnam S."/>
            <person name="Bulley S."/>
            <person name="Chunkath S."/>
            <person name="Hanley Z."/>
            <person name="Storey R."/>
            <person name="Thrimawithana A.H."/>
            <person name="Thomson S."/>
            <person name="David C."/>
            <person name="Testolin R."/>
            <person name="Huang H."/>
            <person name="Hellens R.P."/>
            <person name="Schaffer R.J."/>
        </authorList>
    </citation>
    <scope>NUCLEOTIDE SEQUENCE [LARGE SCALE GENOMIC DNA]</scope>
    <source>
        <strain evidence="8">cv. Red5</strain>
    </source>
</reference>
<organism evidence="7 8">
    <name type="scientific">Actinidia chinensis var. chinensis</name>
    <name type="common">Chinese soft-hair kiwi</name>
    <dbReference type="NCBI Taxonomy" id="1590841"/>
    <lineage>
        <taxon>Eukaryota</taxon>
        <taxon>Viridiplantae</taxon>
        <taxon>Streptophyta</taxon>
        <taxon>Embryophyta</taxon>
        <taxon>Tracheophyta</taxon>
        <taxon>Spermatophyta</taxon>
        <taxon>Magnoliopsida</taxon>
        <taxon>eudicotyledons</taxon>
        <taxon>Gunneridae</taxon>
        <taxon>Pentapetalae</taxon>
        <taxon>asterids</taxon>
        <taxon>Ericales</taxon>
        <taxon>Actinidiaceae</taxon>
        <taxon>Actinidia</taxon>
    </lineage>
</organism>
<dbReference type="FunCoup" id="A0A2R6Q1H4">
    <property type="interactions" value="18"/>
</dbReference>
<comment type="caution">
    <text evidence="7">The sequence shown here is derived from an EMBL/GenBank/DDBJ whole genome shotgun (WGS) entry which is preliminary data.</text>
</comment>
<feature type="compositionally biased region" description="Polar residues" evidence="5">
    <location>
        <begin position="1"/>
        <end position="14"/>
    </location>
</feature>
<proteinExistence type="predicted"/>
<accession>A0A2R6Q1H4</accession>
<dbReference type="PANTHER" id="PTHR33124:SF12">
    <property type="entry name" value="TRANSCRIPTION FACTOR BHLH148"/>
    <property type="match status" value="1"/>
</dbReference>
<evidence type="ECO:0000259" key="6">
    <source>
        <dbReference type="Pfam" id="PF26576"/>
    </source>
</evidence>
<evidence type="ECO:0000256" key="4">
    <source>
        <dbReference type="ARBA" id="ARBA00023242"/>
    </source>
</evidence>
<dbReference type="CDD" id="cd11444">
    <property type="entry name" value="bHLH_AtIBH1_like"/>
    <property type="match status" value="1"/>
</dbReference>
<dbReference type="OrthoDB" id="1647165at2759"/>
<dbReference type="EMBL" id="NKQK01000021">
    <property type="protein sequence ID" value="PSS00237.1"/>
    <property type="molecule type" value="Genomic_DNA"/>
</dbReference>
<dbReference type="AlphaFoldDB" id="A0A2R6Q1H4"/>
<gene>
    <name evidence="7" type="ORF">CEY00_Acc24206</name>
</gene>
<evidence type="ECO:0000256" key="3">
    <source>
        <dbReference type="ARBA" id="ARBA00023163"/>
    </source>
</evidence>
<evidence type="ECO:0000256" key="5">
    <source>
        <dbReference type="SAM" id="MobiDB-lite"/>
    </source>
</evidence>
<dbReference type="Gramene" id="PSS00237">
    <property type="protein sequence ID" value="PSS00237"/>
    <property type="gene ID" value="CEY00_Acc24206"/>
</dbReference>
<evidence type="ECO:0000313" key="8">
    <source>
        <dbReference type="Proteomes" id="UP000241394"/>
    </source>
</evidence>